<proteinExistence type="predicted"/>
<gene>
    <name evidence="1" type="ORF">K503DRAFT_685538</name>
</gene>
<dbReference type="Proteomes" id="UP000092154">
    <property type="component" value="Unassembled WGS sequence"/>
</dbReference>
<protein>
    <submittedName>
        <fullName evidence="1">Uncharacterized protein</fullName>
    </submittedName>
</protein>
<accession>A0A1B7N953</accession>
<dbReference type="OrthoDB" id="2650222at2759"/>
<keyword evidence="2" id="KW-1185">Reference proteome</keyword>
<organism evidence="1 2">
    <name type="scientific">Rhizopogon vinicolor AM-OR11-026</name>
    <dbReference type="NCBI Taxonomy" id="1314800"/>
    <lineage>
        <taxon>Eukaryota</taxon>
        <taxon>Fungi</taxon>
        <taxon>Dikarya</taxon>
        <taxon>Basidiomycota</taxon>
        <taxon>Agaricomycotina</taxon>
        <taxon>Agaricomycetes</taxon>
        <taxon>Agaricomycetidae</taxon>
        <taxon>Boletales</taxon>
        <taxon>Suillineae</taxon>
        <taxon>Rhizopogonaceae</taxon>
        <taxon>Rhizopogon</taxon>
    </lineage>
</organism>
<dbReference type="EMBL" id="KV448182">
    <property type="protein sequence ID" value="OAX41375.1"/>
    <property type="molecule type" value="Genomic_DNA"/>
</dbReference>
<sequence>MYRVRRIYHQDGTGWTFRPDSVIPLTAVTCAIEFIPVFSSKLDRTTTTANSMEVCDEYYLNMFSDNKVFHTMHTDLM</sequence>
<reference evidence="1 2" key="1">
    <citation type="submission" date="2016-06" db="EMBL/GenBank/DDBJ databases">
        <title>Comparative genomics of the ectomycorrhizal sister species Rhizopogon vinicolor and Rhizopogon vesiculosus (Basidiomycota: Boletales) reveals a divergence of the mating type B locus.</title>
        <authorList>
            <consortium name="DOE Joint Genome Institute"/>
            <person name="Mujic A.B."/>
            <person name="Kuo A."/>
            <person name="Tritt A."/>
            <person name="Lipzen A."/>
            <person name="Chen C."/>
            <person name="Johnson J."/>
            <person name="Sharma A."/>
            <person name="Barry K."/>
            <person name="Grigoriev I.V."/>
            <person name="Spatafora J.W."/>
        </authorList>
    </citation>
    <scope>NUCLEOTIDE SEQUENCE [LARGE SCALE GENOMIC DNA]</scope>
    <source>
        <strain evidence="1 2">AM-OR11-026</strain>
    </source>
</reference>
<name>A0A1B7N953_9AGAM</name>
<evidence type="ECO:0000313" key="2">
    <source>
        <dbReference type="Proteomes" id="UP000092154"/>
    </source>
</evidence>
<dbReference type="AlphaFoldDB" id="A0A1B7N953"/>
<evidence type="ECO:0000313" key="1">
    <source>
        <dbReference type="EMBL" id="OAX41375.1"/>
    </source>
</evidence>
<dbReference type="InParanoid" id="A0A1B7N953"/>